<feature type="compositionally biased region" description="Pro residues" evidence="1">
    <location>
        <begin position="70"/>
        <end position="80"/>
    </location>
</feature>
<feature type="compositionally biased region" description="Polar residues" evidence="1">
    <location>
        <begin position="84"/>
        <end position="93"/>
    </location>
</feature>
<protein>
    <submittedName>
        <fullName evidence="2">Uncharacterized protein</fullName>
    </submittedName>
</protein>
<comment type="caution">
    <text evidence="2">The sequence shown here is derived from an EMBL/GenBank/DDBJ whole genome shotgun (WGS) entry which is preliminary data.</text>
</comment>
<proteinExistence type="predicted"/>
<gene>
    <name evidence="2" type="ORF">PCL_00397</name>
</gene>
<evidence type="ECO:0000313" key="3">
    <source>
        <dbReference type="Proteomes" id="UP000245956"/>
    </source>
</evidence>
<accession>A0A2U3E6Y3</accession>
<dbReference type="EMBL" id="LCWV01000010">
    <property type="protein sequence ID" value="PWI70253.1"/>
    <property type="molecule type" value="Genomic_DNA"/>
</dbReference>
<organism evidence="2 3">
    <name type="scientific">Purpureocillium lilacinum</name>
    <name type="common">Paecilomyces lilacinus</name>
    <dbReference type="NCBI Taxonomy" id="33203"/>
    <lineage>
        <taxon>Eukaryota</taxon>
        <taxon>Fungi</taxon>
        <taxon>Dikarya</taxon>
        <taxon>Ascomycota</taxon>
        <taxon>Pezizomycotina</taxon>
        <taxon>Sordariomycetes</taxon>
        <taxon>Hypocreomycetidae</taxon>
        <taxon>Hypocreales</taxon>
        <taxon>Ophiocordycipitaceae</taxon>
        <taxon>Purpureocillium</taxon>
    </lineage>
</organism>
<feature type="region of interest" description="Disordered" evidence="1">
    <location>
        <begin position="245"/>
        <end position="289"/>
    </location>
</feature>
<dbReference type="AlphaFoldDB" id="A0A2U3E6Y3"/>
<name>A0A2U3E6Y3_PURLI</name>
<feature type="region of interest" description="Disordered" evidence="1">
    <location>
        <begin position="70"/>
        <end position="93"/>
    </location>
</feature>
<dbReference type="Proteomes" id="UP000245956">
    <property type="component" value="Unassembled WGS sequence"/>
</dbReference>
<evidence type="ECO:0000256" key="1">
    <source>
        <dbReference type="SAM" id="MobiDB-lite"/>
    </source>
</evidence>
<reference evidence="2 3" key="1">
    <citation type="journal article" date="2016" name="Front. Microbiol.">
        <title>Genome and transcriptome sequences reveal the specific parasitism of the nematophagous Purpureocillium lilacinum 36-1.</title>
        <authorList>
            <person name="Xie J."/>
            <person name="Li S."/>
            <person name="Mo C."/>
            <person name="Xiao X."/>
            <person name="Peng D."/>
            <person name="Wang G."/>
            <person name="Xiao Y."/>
        </authorList>
    </citation>
    <scope>NUCLEOTIDE SEQUENCE [LARGE SCALE GENOMIC DNA]</scope>
    <source>
        <strain evidence="2 3">36-1</strain>
    </source>
</reference>
<evidence type="ECO:0000313" key="2">
    <source>
        <dbReference type="EMBL" id="PWI70253.1"/>
    </source>
</evidence>
<sequence>MQKKTIEMVLGRRGGRPHCVDFDVGDPIPEENRRREPHARNGRIVRAPVGEYWPARVILVRLQIPIFPPAPPPPPPPPAPSWSDAGSNLTRPHAANTTATSTMHGWGAGPHYDYLVPRPAIATRNGFRGGFAGRPAGCTAPHPKLLEKDWSQSGEMADPVEFQVARLAAAPAGICVPPGPPPSAEPCPLPSATAPVPSWFPAGTLPLPVWLPPEASPTVPPCSSVPSWHPGNRRPCDCLALVTSWGNNASRPDRGEVAQGSAWARTSEAFGHASSDPDEAEGGPPSASA</sequence>